<dbReference type="EMBL" id="FPHN01000282">
    <property type="protein sequence ID" value="SFV69798.1"/>
    <property type="molecule type" value="Genomic_DNA"/>
</dbReference>
<reference evidence="1" key="1">
    <citation type="submission" date="2016-10" db="EMBL/GenBank/DDBJ databases">
        <authorList>
            <person name="de Groot N.N."/>
        </authorList>
    </citation>
    <scope>NUCLEOTIDE SEQUENCE</scope>
</reference>
<gene>
    <name evidence="1" type="ORF">MNB_SV-14-1710</name>
</gene>
<name>A0A1W1CV95_9ZZZZ</name>
<dbReference type="AlphaFoldDB" id="A0A1W1CV95"/>
<evidence type="ECO:0000313" key="1">
    <source>
        <dbReference type="EMBL" id="SFV69798.1"/>
    </source>
</evidence>
<dbReference type="PROSITE" id="PS51257">
    <property type="entry name" value="PROKAR_LIPOPROTEIN"/>
    <property type="match status" value="1"/>
</dbReference>
<sequence length="181" mass="21112">MKQKILLFTVLIFIGCNSSEEKEIATLKNNTWINPYCQTSAQFDQDGNPHYTYYKSVYRFKENIISERSTKYSDKNCKTSLHIYDDYNLTYYDLGLKENIDGYEIYDIKIEEKSSIVSEEKDALYAINHNQLCFSKSIYGNNVTETVSDLNGNLYTTNNSGIHIYSNRDNVIDYENCLIKK</sequence>
<protein>
    <recommendedName>
        <fullName evidence="2">Lipoprotein</fullName>
    </recommendedName>
</protein>
<accession>A0A1W1CV95</accession>
<organism evidence="1">
    <name type="scientific">hydrothermal vent metagenome</name>
    <dbReference type="NCBI Taxonomy" id="652676"/>
    <lineage>
        <taxon>unclassified sequences</taxon>
        <taxon>metagenomes</taxon>
        <taxon>ecological metagenomes</taxon>
    </lineage>
</organism>
<evidence type="ECO:0008006" key="2">
    <source>
        <dbReference type="Google" id="ProtNLM"/>
    </source>
</evidence>
<proteinExistence type="predicted"/>